<dbReference type="Gene3D" id="3.60.21.10">
    <property type="match status" value="1"/>
</dbReference>
<feature type="domain" description="Calcineurin-like phosphoesterase C-terminal" evidence="2">
    <location>
        <begin position="213"/>
        <end position="357"/>
    </location>
</feature>
<evidence type="ECO:0000259" key="1">
    <source>
        <dbReference type="Pfam" id="PF00149"/>
    </source>
</evidence>
<evidence type="ECO:0008006" key="5">
    <source>
        <dbReference type="Google" id="ProtNLM"/>
    </source>
</evidence>
<accession>A0A9P4DP62</accession>
<proteinExistence type="predicted"/>
<dbReference type="Pfam" id="PF16370">
    <property type="entry name" value="MetallophosC"/>
    <property type="match status" value="1"/>
</dbReference>
<dbReference type="GO" id="GO:0016787">
    <property type="term" value="F:hydrolase activity"/>
    <property type="evidence" value="ECO:0007669"/>
    <property type="project" value="InterPro"/>
</dbReference>
<dbReference type="InterPro" id="IPR051918">
    <property type="entry name" value="STPP_CPPED1"/>
</dbReference>
<sequence>MMLAVGDPQVKNNEQVGYFREEGIADMRKLMAADASKRYFALILGDLVYDQMGMYDAYVKSLSELGIPLFHIIGNHDHDKNAVDAVDEPELQDPAADDDYESFIGPTYYSFDLAGMHFLMLDNVYMSKKGGTFEKKLTGNQIEWIKKDLALVPKSKKLVVCLHIATRQRMNKGLGEMTELYDLLAGYQVEIFSAHAHANFSDQIRPDIYERTLGGLCGTFWSQNRANHDGTPCGYGVALVDPTQAKHFSDYYYKSLGRERDYQMKIYSMNESRVASNLQVNIWDWDPGTWTVKWYENGVDKGALAPSLSNIEDPDVYNYYLGDAAFAKVSDHMFLCKPQPHAKVRIEATNNLFGKTYTAEIADAGTPGQVVVPTAMFEQFEGKWLYSEDFNTLPAPATATAAFPWTDGSTIKGWRMDCVLKSGSSMVYQSQDGSAAAGAFKNFGQIGSSDRALGALTSGSIREVLWGVLLKNNTGKTIKKIRISYYGEVWRSGSNIAFDKSKDSTDLHQLRFSYVKNPEIFADPFSFTEEAMPPTVDLSQGPNRIGYLSYPRTANADTTPVRSDGKGIGALDGHADANRTLIEGDLEVDLAPNELILLRWWYRYNAADWNPGLAIDDLKVEVQE</sequence>
<gene>
    <name evidence="3" type="ORF">F2S36_07050</name>
</gene>
<evidence type="ECO:0000313" key="4">
    <source>
        <dbReference type="Proteomes" id="UP000323119"/>
    </source>
</evidence>
<dbReference type="Pfam" id="PF00149">
    <property type="entry name" value="Metallophos"/>
    <property type="match status" value="1"/>
</dbReference>
<dbReference type="InterPro" id="IPR032288">
    <property type="entry name" value="Metallophos_C"/>
</dbReference>
<dbReference type="AlphaFoldDB" id="A0A9P4DP62"/>
<protein>
    <recommendedName>
        <fullName evidence="5">Calcineurin-like phosphoesterase domain-containing protein</fullName>
    </recommendedName>
</protein>
<dbReference type="SUPFAM" id="SSF56300">
    <property type="entry name" value="Metallo-dependent phosphatases"/>
    <property type="match status" value="1"/>
</dbReference>
<comment type="caution">
    <text evidence="3">The sequence shown here is derived from an EMBL/GenBank/DDBJ whole genome shotgun (WGS) entry which is preliminary data.</text>
</comment>
<dbReference type="EMBL" id="VVUY01000005">
    <property type="protein sequence ID" value="KAA2561708.1"/>
    <property type="molecule type" value="Genomic_DNA"/>
</dbReference>
<dbReference type="InterPro" id="IPR029052">
    <property type="entry name" value="Metallo-depent_PP-like"/>
</dbReference>
<dbReference type="PANTHER" id="PTHR43143">
    <property type="entry name" value="METALLOPHOSPHOESTERASE, CALCINEURIN SUPERFAMILY"/>
    <property type="match status" value="1"/>
</dbReference>
<reference evidence="3 4" key="1">
    <citation type="journal article" date="2019" name="Nat. Med.">
        <title>A library of human gut bacterial isolates paired with longitudinal multiomics data enables mechanistic microbiome research.</title>
        <authorList>
            <person name="Poyet M."/>
            <person name="Groussin M."/>
            <person name="Gibbons S.M."/>
            <person name="Avila-Pacheco J."/>
            <person name="Jiang X."/>
            <person name="Kearney S.M."/>
            <person name="Perrotta A.R."/>
            <person name="Berdy B."/>
            <person name="Zhao S."/>
            <person name="Lieberman T.D."/>
            <person name="Swanson P.K."/>
            <person name="Smith M."/>
            <person name="Roesemann S."/>
            <person name="Alexander J.E."/>
            <person name="Rich S.A."/>
            <person name="Livny J."/>
            <person name="Vlamakis H."/>
            <person name="Clish C."/>
            <person name="Bullock K."/>
            <person name="Deik A."/>
            <person name="Scott J."/>
            <person name="Pierce K.A."/>
            <person name="Xavier R.J."/>
            <person name="Alm E.J."/>
        </authorList>
    </citation>
    <scope>NUCLEOTIDE SEQUENCE [LARGE SCALE GENOMIC DNA]</scope>
    <source>
        <strain evidence="3 4">BIOML-A204</strain>
    </source>
</reference>
<feature type="domain" description="Calcineurin-like phosphoesterase" evidence="1">
    <location>
        <begin position="3"/>
        <end position="198"/>
    </location>
</feature>
<dbReference type="Proteomes" id="UP000323119">
    <property type="component" value="Unassembled WGS sequence"/>
</dbReference>
<name>A0A9P4DP62_9BACT</name>
<dbReference type="InterPro" id="IPR004843">
    <property type="entry name" value="Calcineurin-like_PHP"/>
</dbReference>
<organism evidence="3 4">
    <name type="scientific">Alistipes onderdonkii</name>
    <dbReference type="NCBI Taxonomy" id="328813"/>
    <lineage>
        <taxon>Bacteria</taxon>
        <taxon>Pseudomonadati</taxon>
        <taxon>Bacteroidota</taxon>
        <taxon>Bacteroidia</taxon>
        <taxon>Bacteroidales</taxon>
        <taxon>Rikenellaceae</taxon>
        <taxon>Alistipes</taxon>
    </lineage>
</organism>
<evidence type="ECO:0000259" key="2">
    <source>
        <dbReference type="Pfam" id="PF16370"/>
    </source>
</evidence>
<dbReference type="PANTHER" id="PTHR43143:SF1">
    <property type="entry name" value="SERINE_THREONINE-PROTEIN PHOSPHATASE CPPED1"/>
    <property type="match status" value="1"/>
</dbReference>
<evidence type="ECO:0000313" key="3">
    <source>
        <dbReference type="EMBL" id="KAA2561708.1"/>
    </source>
</evidence>